<evidence type="ECO:0000313" key="2">
    <source>
        <dbReference type="Proteomes" id="UP000278962"/>
    </source>
</evidence>
<organism evidence="1 2">
    <name type="scientific">Solirubrobacter pauli</name>
    <dbReference type="NCBI Taxonomy" id="166793"/>
    <lineage>
        <taxon>Bacteria</taxon>
        <taxon>Bacillati</taxon>
        <taxon>Actinomycetota</taxon>
        <taxon>Thermoleophilia</taxon>
        <taxon>Solirubrobacterales</taxon>
        <taxon>Solirubrobacteraceae</taxon>
        <taxon>Solirubrobacter</taxon>
    </lineage>
</organism>
<dbReference type="Proteomes" id="UP000278962">
    <property type="component" value="Unassembled WGS sequence"/>
</dbReference>
<comment type="caution">
    <text evidence="1">The sequence shown here is derived from an EMBL/GenBank/DDBJ whole genome shotgun (WGS) entry which is preliminary data.</text>
</comment>
<evidence type="ECO:0008006" key="3">
    <source>
        <dbReference type="Google" id="ProtNLM"/>
    </source>
</evidence>
<sequence length="885" mass="97766">MTRTRTLGDVLPIAAIEPDGLMVTSEATYVRLLECQDVLHPRAGGASHREALRDRLSRLAARLPSGQGLQVIVEAEPVEPDTALERDWNEIRAATSSVDADRRMAMERLGYALEQTLRRSAPAVDAARLRWTIAIRHAPTELRQRIARPSRRNARVLPLRAHERAAAESARLADSLAADLTAAGCRVEALDAQGALTALARCIDPTTAGTDHRPARVLATADPIDALRHRHDTLRSIAGDVELQVRRDWMHRAVGDHHEVEAVLHLAGPPAETSVWWLLALLEVPPPWRLAVHVTATDRVAQRRRYRLRHKRLWADLRRRERDGKLISEEAYEQEREAAEIDAELRTSGASGLYDVSAYQAIRRPADEAEDLAELVRLLGREFESYTDARLYQGRFLVEDSWVSTLPLAADRLGATRRFAQRNVADCLPLWSTSASSEAGVPLGYAVPGNTLERIDLFDPRYRTHVAVVTGASGSGKTVAVNMLLARNVSRGATGYIVDRSSSEDEDGSRRHAGHYEQLVALVPGARIIHYGAGARDAILCPWDTPDVANVPAAKVEFLVALHTLLIGDPSSSGPALAGLERTLLTRGIQTVYARCARSGELPRERLLYEELRRLAREQAADELDGDASVASELRRLAERLHPYIDDGPLAWLADRETTIERGAPLVLFDLAGLPDALAGPVILALVDFIDRDVARRRAQHLAGHSRDTGPWAGRAFVAIDEAWKPLLTPAAGAWLNEWARRTRHLACALLVISQHLADFANAQGRALLRNSVLRLIFHTAHDELAEARDALGLEDEDLEEIAALETRKGEYSTCLLDSEAHGRATVRIFLSDIEYWACSADPERDQPIRELALAESDGDAWRAMRLLCDPAWHQARAEELGEAA</sequence>
<dbReference type="Gene3D" id="3.40.50.300">
    <property type="entry name" value="P-loop containing nucleotide triphosphate hydrolases"/>
    <property type="match status" value="1"/>
</dbReference>
<proteinExistence type="predicted"/>
<keyword evidence="2" id="KW-1185">Reference proteome</keyword>
<name>A0A660LGC4_9ACTN</name>
<dbReference type="AlphaFoldDB" id="A0A660LGC4"/>
<gene>
    <name evidence="1" type="ORF">C8N24_2827</name>
</gene>
<reference evidence="1 2" key="1">
    <citation type="submission" date="2018-10" db="EMBL/GenBank/DDBJ databases">
        <title>Genomic Encyclopedia of Archaeal and Bacterial Type Strains, Phase II (KMG-II): from individual species to whole genera.</title>
        <authorList>
            <person name="Goeker M."/>
        </authorList>
    </citation>
    <scope>NUCLEOTIDE SEQUENCE [LARGE SCALE GENOMIC DNA]</scope>
    <source>
        <strain evidence="1 2">DSM 14954</strain>
    </source>
</reference>
<dbReference type="InterPro" id="IPR027417">
    <property type="entry name" value="P-loop_NTPase"/>
</dbReference>
<dbReference type="RefSeq" id="WP_121250736.1">
    <property type="nucleotide sequence ID" value="NZ_RBIL01000001.1"/>
</dbReference>
<protein>
    <recommendedName>
        <fullName evidence="3">AAA domain-containing protein</fullName>
    </recommendedName>
</protein>
<dbReference type="EMBL" id="RBIL01000001">
    <property type="protein sequence ID" value="RKQ92970.1"/>
    <property type="molecule type" value="Genomic_DNA"/>
</dbReference>
<dbReference type="OrthoDB" id="9804380at2"/>
<evidence type="ECO:0000313" key="1">
    <source>
        <dbReference type="EMBL" id="RKQ92970.1"/>
    </source>
</evidence>
<accession>A0A660LGC4</accession>
<dbReference type="SUPFAM" id="SSF52540">
    <property type="entry name" value="P-loop containing nucleoside triphosphate hydrolases"/>
    <property type="match status" value="1"/>
</dbReference>